<dbReference type="KEGG" id="bbig:BBBOND_0205160"/>
<feature type="transmembrane region" description="Helical" evidence="2">
    <location>
        <begin position="162"/>
        <end position="183"/>
    </location>
</feature>
<keyword evidence="4" id="KW-1185">Reference proteome</keyword>
<dbReference type="Pfam" id="PF05990">
    <property type="entry name" value="DUF900"/>
    <property type="match status" value="1"/>
</dbReference>
<feature type="transmembrane region" description="Helical" evidence="2">
    <location>
        <begin position="133"/>
        <end position="150"/>
    </location>
</feature>
<dbReference type="Proteomes" id="UP000033188">
    <property type="component" value="Chromosome 2"/>
</dbReference>
<dbReference type="OrthoDB" id="10251508at2759"/>
<organism evidence="3 4">
    <name type="scientific">Babesia bigemina</name>
    <dbReference type="NCBI Taxonomy" id="5866"/>
    <lineage>
        <taxon>Eukaryota</taxon>
        <taxon>Sar</taxon>
        <taxon>Alveolata</taxon>
        <taxon>Apicomplexa</taxon>
        <taxon>Aconoidasida</taxon>
        <taxon>Piroplasmida</taxon>
        <taxon>Babesiidae</taxon>
        <taxon>Babesia</taxon>
    </lineage>
</organism>
<dbReference type="EMBL" id="LK391708">
    <property type="protein sequence ID" value="CDR95358.1"/>
    <property type="molecule type" value="Genomic_DNA"/>
</dbReference>
<dbReference type="RefSeq" id="XP_012767544.1">
    <property type="nucleotide sequence ID" value="XM_012912090.1"/>
</dbReference>
<protein>
    <submittedName>
        <fullName evidence="3">Uncharacterized protein</fullName>
    </submittedName>
</protein>
<dbReference type="InterPro" id="IPR010297">
    <property type="entry name" value="DUF900_hydrolase"/>
</dbReference>
<keyword evidence="2" id="KW-0812">Transmembrane</keyword>
<evidence type="ECO:0000313" key="3">
    <source>
        <dbReference type="EMBL" id="CDR95358.1"/>
    </source>
</evidence>
<feature type="region of interest" description="Disordered" evidence="1">
    <location>
        <begin position="1"/>
        <end position="28"/>
    </location>
</feature>
<accession>A0A061D459</accession>
<dbReference type="OMA" id="HQLRYKG"/>
<evidence type="ECO:0000256" key="2">
    <source>
        <dbReference type="SAM" id="Phobius"/>
    </source>
</evidence>
<evidence type="ECO:0000256" key="1">
    <source>
        <dbReference type="SAM" id="MobiDB-lite"/>
    </source>
</evidence>
<feature type="transmembrane region" description="Helical" evidence="2">
    <location>
        <begin position="189"/>
        <end position="213"/>
    </location>
</feature>
<keyword evidence="2" id="KW-1133">Transmembrane helix</keyword>
<keyword evidence="2" id="KW-0472">Membrane</keyword>
<dbReference type="AlphaFoldDB" id="A0A061D459"/>
<reference evidence="4" key="1">
    <citation type="submission" date="2014-06" db="EMBL/GenBank/DDBJ databases">
        <authorList>
            <person name="Aslett M."/>
            <person name="De Silva N."/>
        </authorList>
    </citation>
    <scope>NUCLEOTIDE SEQUENCE [LARGE SCALE GENOMIC DNA]</scope>
    <source>
        <strain evidence="4">Bond</strain>
    </source>
</reference>
<feature type="transmembrane region" description="Helical" evidence="2">
    <location>
        <begin position="93"/>
        <end position="113"/>
    </location>
</feature>
<proteinExistence type="predicted"/>
<name>A0A061D459_BABBI</name>
<dbReference type="GeneID" id="24563899"/>
<dbReference type="PANTHER" id="PTHR36513:SF1">
    <property type="entry name" value="TRANSMEMBRANE PROTEIN"/>
    <property type="match status" value="1"/>
</dbReference>
<dbReference type="PANTHER" id="PTHR36513">
    <property type="entry name" value="ABC TRANSMEMBRANE TYPE-1 DOMAIN-CONTAINING PROTEIN"/>
    <property type="match status" value="1"/>
</dbReference>
<gene>
    <name evidence="3" type="ORF">BBBOND_0205160</name>
</gene>
<sequence>MEQYVEDSRATNASESEVPGEASLGGNETLEQDAQVPIITCDDVADAPSARSIDQQKKRRSVRQLKDLMIQETILFMDYRRLRRRFNGIRQPLSYKKVLFISLFCVCLVLVPFGYFKQEEGKYVMGLEIKHGIMPYTSSSLFVLASFLLARIQLSIPFKWPIAISYLFMFATLIIMIVSKHVINLGDFVWLSLLVYTILQIAIIVGTRIVIWLGPLLALNGLFFPCTEHFHLFERMRRGGNLNITISRYNDYSVMCGSNGCGLCTCIYRVSYRWLRWLLKKIFATDGITKGDTPFSHQMRYRGEVDENEQPHGYGEWLEDDGYGERLQGYWWHGYPIGPFSSQEIGSGSIFVNTRVAFITDTRRPNGKVRYGVSSTECSISGNFFREFPLTYFFNPLYNDKNNHNPGGLYKHCKFFNVLNGRFADIQGASFKWCVRMLRSQFFLNMPTNTSTITVYIDKLSNSLRLDGYKRTCDTSEVKTCDEITIKLTANRGMGMLSRLNQQYGNNSTHRMYSNLEANELSNNKNCSDDATEDDQINREHTPGGYLKMRANRGLLNVSHPAHGKDAISHLFLDEDDWEDQVNATAPQIMVKGWAPIRTFGKKGCIADQAVVYIHGYNVSLHEACSQMAHLVSFSKLPPYVLPFVFNWDGQHWGPLGAIAYHKAKRITQHPGLEESFCELLSELLGMGIKNVHIIVHSCGARVFFKVFRAAIQKGLILQVLGTDNQATPSNSYATDKATSHCKSVPIRMDTLMLLNPDYPMERFRDHDYFLVRSYCDHIVMYVDTRDHCLTMAELFNGEISLGMSVFAMCTTPEVLDEIVPELEASGLCLPMQNNQNVTELPFVSSYTMYKGKVALSRRNPGEGSLSIDMTPGQGSGALKRETINNSIISPSQNYVVGNSSKISDDMQPYRLARLSEDLGVESRHLWLDMDVIDTTMIDTNVDFLKHSLYQMKREIMDDIREVILMKIRADQRQTRLDRRRGNSLATAPAPLSKNVEFPTLVKPRWIIEPPNYTRTPLWRQFFEAQFSSRNFLIFGCTWTAMASIAFFMWHSRIYDTPPRERLDRYWLNSPKCRILSAVYNPGKRPAAVMSLMTYESRYFDKGHDHPFNVNEIKDYLFKLKESYLIENHPGIQYPHVFRQHANVKTPPVLVANLH</sequence>
<evidence type="ECO:0000313" key="4">
    <source>
        <dbReference type="Proteomes" id="UP000033188"/>
    </source>
</evidence>
<dbReference type="VEuPathDB" id="PiroplasmaDB:BBBOND_0205160"/>